<dbReference type="GO" id="GO:0008237">
    <property type="term" value="F:metallopeptidase activity"/>
    <property type="evidence" value="ECO:0007669"/>
    <property type="project" value="TreeGrafter"/>
</dbReference>
<feature type="domain" description="WLM" evidence="2">
    <location>
        <begin position="10"/>
        <end position="252"/>
    </location>
</feature>
<accession>A0AA43QNG2</accession>
<dbReference type="EMBL" id="JAPUFD010000010">
    <property type="protein sequence ID" value="MDI1489688.1"/>
    <property type="molecule type" value="Genomic_DNA"/>
</dbReference>
<comment type="caution">
    <text evidence="3">The sequence shown here is derived from an EMBL/GenBank/DDBJ whole genome shotgun (WGS) entry which is preliminary data.</text>
</comment>
<feature type="compositionally biased region" description="Basic residues" evidence="1">
    <location>
        <begin position="174"/>
        <end position="185"/>
    </location>
</feature>
<protein>
    <recommendedName>
        <fullName evidence="2">WLM domain-containing protein</fullName>
    </recommendedName>
</protein>
<dbReference type="Proteomes" id="UP001161017">
    <property type="component" value="Unassembled WGS sequence"/>
</dbReference>
<evidence type="ECO:0000313" key="3">
    <source>
        <dbReference type="EMBL" id="MDI1489688.1"/>
    </source>
</evidence>
<dbReference type="PANTHER" id="PTHR46622:SF1">
    <property type="entry name" value="DNA-DEPENDENT METALLOPROTEASE WSS1"/>
    <property type="match status" value="1"/>
</dbReference>
<feature type="compositionally biased region" description="Acidic residues" evidence="1">
    <location>
        <begin position="276"/>
        <end position="291"/>
    </location>
</feature>
<sequence>MPLNILRLNAPSPQPSSQITFIKPLPGPSSTHAQDFLERIAAICHPIMKSHHLSITTLEEHEPNREFVGRNFNAGEIIQLVLRSQRNGAWLGFRTVQMVMMHELAHCVQMNHGRQFWGVRNAYAEELRGLWQRGYTGDGLWGRGRTLLSGEYDSGGGGEGDILPEHLCGGAYRRRRAGGRKRKRGKKEEETYAEKKQRRIAKKFGVSGQALGGDDETRVKLEYGQAVKGKPRVAQSARGRELRVAAALARLGQQKNEEDKAESSPAGVGDQKEDDLLSGEEEDDASTDEAEGSMVKVCGSEDGDDVDVKHEMDELRDLDLCLPESYDRAAAGAETTDDEDDGVQDERRQDNGKNSQLPNNHLTSAEAETTDDDNEQSSTPSRNPSNETPLPQNHEAESPPSKPPTNETHPAPPNNINCPICSLENPYDSPLCQACSHVLNPNLIPNHWRCQSAECKDSAYLNNSDSGLCGVCGGRKPMGEVE</sequence>
<feature type="compositionally biased region" description="Basic and acidic residues" evidence="1">
    <location>
        <begin position="186"/>
        <end position="195"/>
    </location>
</feature>
<name>A0AA43QNG2_9LECA</name>
<dbReference type="PANTHER" id="PTHR46622">
    <property type="entry name" value="DNA-DEPENDENT METALLOPROTEASE WSS1"/>
    <property type="match status" value="1"/>
</dbReference>
<dbReference type="PROSITE" id="PS51397">
    <property type="entry name" value="WLM"/>
    <property type="match status" value="1"/>
</dbReference>
<dbReference type="InterPro" id="IPR053000">
    <property type="entry name" value="WSS1-like_metalloprotease"/>
</dbReference>
<feature type="compositionally biased region" description="Polar residues" evidence="1">
    <location>
        <begin position="352"/>
        <end position="367"/>
    </location>
</feature>
<feature type="region of interest" description="Disordered" evidence="1">
    <location>
        <begin position="174"/>
        <end position="197"/>
    </location>
</feature>
<proteinExistence type="predicted"/>
<dbReference type="GO" id="GO:0005634">
    <property type="term" value="C:nucleus"/>
    <property type="evidence" value="ECO:0007669"/>
    <property type="project" value="TreeGrafter"/>
</dbReference>
<organism evidence="3 4">
    <name type="scientific">Ramalina farinacea</name>
    <dbReference type="NCBI Taxonomy" id="258253"/>
    <lineage>
        <taxon>Eukaryota</taxon>
        <taxon>Fungi</taxon>
        <taxon>Dikarya</taxon>
        <taxon>Ascomycota</taxon>
        <taxon>Pezizomycotina</taxon>
        <taxon>Lecanoromycetes</taxon>
        <taxon>OSLEUM clade</taxon>
        <taxon>Lecanoromycetidae</taxon>
        <taxon>Lecanorales</taxon>
        <taxon>Lecanorineae</taxon>
        <taxon>Ramalinaceae</taxon>
        <taxon>Ramalina</taxon>
    </lineage>
</organism>
<evidence type="ECO:0000313" key="4">
    <source>
        <dbReference type="Proteomes" id="UP001161017"/>
    </source>
</evidence>
<dbReference type="Pfam" id="PF08325">
    <property type="entry name" value="WLM"/>
    <property type="match status" value="1"/>
</dbReference>
<dbReference type="Gene3D" id="3.30.2010.10">
    <property type="entry name" value="Metalloproteases ('zincins'), catalytic domain"/>
    <property type="match status" value="1"/>
</dbReference>
<reference evidence="3" key="1">
    <citation type="journal article" date="2023" name="Genome Biol. Evol.">
        <title>First Whole Genome Sequence and Flow Cytometry Genome Size Data for the Lichen-Forming Fungus Ramalina farinacea (Ascomycota).</title>
        <authorList>
            <person name="Llewellyn T."/>
            <person name="Mian S."/>
            <person name="Hill R."/>
            <person name="Leitch I.J."/>
            <person name="Gaya E."/>
        </authorList>
    </citation>
    <scope>NUCLEOTIDE SEQUENCE</scope>
    <source>
        <strain evidence="3">LIQ254RAFAR</strain>
    </source>
</reference>
<feature type="region of interest" description="Disordered" evidence="1">
    <location>
        <begin position="249"/>
        <end position="311"/>
    </location>
</feature>
<keyword evidence="4" id="KW-1185">Reference proteome</keyword>
<evidence type="ECO:0000256" key="1">
    <source>
        <dbReference type="SAM" id="MobiDB-lite"/>
    </source>
</evidence>
<feature type="compositionally biased region" description="Polar residues" evidence="1">
    <location>
        <begin position="376"/>
        <end position="391"/>
    </location>
</feature>
<dbReference type="InterPro" id="IPR013536">
    <property type="entry name" value="WLM_dom"/>
</dbReference>
<evidence type="ECO:0000259" key="2">
    <source>
        <dbReference type="PROSITE" id="PS51397"/>
    </source>
</evidence>
<gene>
    <name evidence="3" type="ORF">OHK93_000886</name>
</gene>
<dbReference type="GO" id="GO:0006281">
    <property type="term" value="P:DNA repair"/>
    <property type="evidence" value="ECO:0007669"/>
    <property type="project" value="TreeGrafter"/>
</dbReference>
<dbReference type="AlphaFoldDB" id="A0AA43QNG2"/>
<feature type="region of interest" description="Disordered" evidence="1">
    <location>
        <begin position="330"/>
        <end position="411"/>
    </location>
</feature>